<dbReference type="SUPFAM" id="SSF53383">
    <property type="entry name" value="PLP-dependent transferases"/>
    <property type="match status" value="1"/>
</dbReference>
<gene>
    <name evidence="8" type="ORF">FRZ32_00035</name>
    <name evidence="9" type="ORF">FRZ32_15070</name>
</gene>
<dbReference type="OrthoDB" id="9766445at2"/>
<dbReference type="GO" id="GO:0030170">
    <property type="term" value="F:pyridoxal phosphate binding"/>
    <property type="evidence" value="ECO:0007669"/>
    <property type="project" value="InterPro"/>
</dbReference>
<dbReference type="GO" id="GO:0004838">
    <property type="term" value="F:L-tyrosine-2-oxoglutarate transaminase activity"/>
    <property type="evidence" value="ECO:0007669"/>
    <property type="project" value="TreeGrafter"/>
</dbReference>
<dbReference type="InterPro" id="IPR015424">
    <property type="entry name" value="PyrdxlP-dep_Trfase"/>
</dbReference>
<dbReference type="EMBL" id="VOQQ01000001">
    <property type="protein sequence ID" value="TXC64849.1"/>
    <property type="molecule type" value="Genomic_DNA"/>
</dbReference>
<dbReference type="PANTHER" id="PTHR11879:SF22">
    <property type="entry name" value="ASPARTATE AMINOTRANSFERASE, MITOCHONDRIAL"/>
    <property type="match status" value="1"/>
</dbReference>
<sequence length="404" mass="43436">METLVDRGPSLQEAPLLFDRLEAQPADSLIALIALAEADPRPTKIDVGVGVYRDSDGNTPILRAVKKAERILEQVQTTKSYIGSQGDARFTQLIGEIVFGPNHDPNIVGLQTPGGCGALRIGADLIARAGGDIRIFVGQPTWPNHAPLIGTAGVPMVDYRYYDRATHRIDFDAMMESLKGARRGDVVLLHGCCHNPTGADLDADQWRAIADLVAARGLIPFVDLAYQGLGNGLEPDAAGTRLVVQAAEQALVAQSCDKNFGIYRERTGNLFIKASSPAQAEVAFGNLIGLARTMWSMPPDHGAAVARIVLEDPDLRADWHAELTDMCARIRRIRARLAAADPRLAYIGGEHGMFSMLPLTPDQVIGLRASHGIYMAPSGRFNVVGLSDDSVDRFAAAVLEAMDG</sequence>
<feature type="domain" description="Aminotransferase class I/classII large" evidence="7">
    <location>
        <begin position="43"/>
        <end position="397"/>
    </location>
</feature>
<dbReference type="GO" id="GO:0005829">
    <property type="term" value="C:cytosol"/>
    <property type="evidence" value="ECO:0007669"/>
    <property type="project" value="TreeGrafter"/>
</dbReference>
<dbReference type="InterPro" id="IPR015421">
    <property type="entry name" value="PyrdxlP-dep_Trfase_major"/>
</dbReference>
<evidence type="ECO:0000256" key="5">
    <source>
        <dbReference type="ARBA" id="ARBA00022679"/>
    </source>
</evidence>
<dbReference type="AlphaFoldDB" id="A0A5C6TXK0"/>
<evidence type="ECO:0000256" key="6">
    <source>
        <dbReference type="ARBA" id="ARBA00022898"/>
    </source>
</evidence>
<dbReference type="EMBL" id="VOQQ01000001">
    <property type="protein sequence ID" value="TXC65107.1"/>
    <property type="molecule type" value="Genomic_DNA"/>
</dbReference>
<evidence type="ECO:0000259" key="7">
    <source>
        <dbReference type="Pfam" id="PF00155"/>
    </source>
</evidence>
<keyword evidence="6" id="KW-0663">Pyridoxal phosphate</keyword>
<dbReference type="Gene3D" id="3.90.1150.10">
    <property type="entry name" value="Aspartate Aminotransferase, domain 1"/>
    <property type="match status" value="1"/>
</dbReference>
<dbReference type="GO" id="GO:0042802">
    <property type="term" value="F:identical protein binding"/>
    <property type="evidence" value="ECO:0007669"/>
    <property type="project" value="TreeGrafter"/>
</dbReference>
<reference evidence="9 10" key="1">
    <citation type="journal article" date="2015" name="J. Microbiol.">
        <title>Sphingosinicella ginsenosidimutans sp. nov., with ginsenoside converting activity.</title>
        <authorList>
            <person name="Kim J.K."/>
            <person name="Kang M.S."/>
            <person name="Park S.C."/>
            <person name="Kim K.M."/>
            <person name="Choi K."/>
            <person name="Yoon M.H."/>
            <person name="Im W.T."/>
        </authorList>
    </citation>
    <scope>NUCLEOTIDE SEQUENCE [LARGE SCALE GENOMIC DNA]</scope>
    <source>
        <strain evidence="9 10">BS-11</strain>
    </source>
</reference>
<evidence type="ECO:0000256" key="4">
    <source>
        <dbReference type="ARBA" id="ARBA00022576"/>
    </source>
</evidence>
<evidence type="ECO:0000313" key="8">
    <source>
        <dbReference type="EMBL" id="TXC64849.1"/>
    </source>
</evidence>
<dbReference type="InterPro" id="IPR000796">
    <property type="entry name" value="Asp_trans"/>
</dbReference>
<dbReference type="GO" id="GO:0033585">
    <property type="term" value="P:L-phenylalanine biosynthetic process from chorismate via phenylpyruvate"/>
    <property type="evidence" value="ECO:0007669"/>
    <property type="project" value="TreeGrafter"/>
</dbReference>
<comment type="cofactor">
    <cofactor evidence="1">
        <name>pyridoxal 5'-phosphate</name>
        <dbReference type="ChEBI" id="CHEBI:597326"/>
    </cofactor>
</comment>
<evidence type="ECO:0000256" key="1">
    <source>
        <dbReference type="ARBA" id="ARBA00001933"/>
    </source>
</evidence>
<evidence type="ECO:0000256" key="2">
    <source>
        <dbReference type="ARBA" id="ARBA00007441"/>
    </source>
</evidence>
<dbReference type="NCBIfam" id="NF006719">
    <property type="entry name" value="PRK09257.1"/>
    <property type="match status" value="1"/>
</dbReference>
<proteinExistence type="inferred from homology"/>
<keyword evidence="4 9" id="KW-0032">Aminotransferase</keyword>
<dbReference type="GO" id="GO:0004069">
    <property type="term" value="F:L-aspartate:2-oxoglutarate aminotransferase activity"/>
    <property type="evidence" value="ECO:0007669"/>
    <property type="project" value="TreeGrafter"/>
</dbReference>
<dbReference type="Pfam" id="PF00155">
    <property type="entry name" value="Aminotran_1_2"/>
    <property type="match status" value="1"/>
</dbReference>
<evidence type="ECO:0000256" key="3">
    <source>
        <dbReference type="ARBA" id="ARBA00011738"/>
    </source>
</evidence>
<accession>A0A5C6TXK0</accession>
<dbReference type="Gene3D" id="3.40.640.10">
    <property type="entry name" value="Type I PLP-dependent aspartate aminotransferase-like (Major domain)"/>
    <property type="match status" value="1"/>
</dbReference>
<dbReference type="Proteomes" id="UP000321249">
    <property type="component" value="Unassembled WGS sequence"/>
</dbReference>
<keyword evidence="5 9" id="KW-0808">Transferase</keyword>
<evidence type="ECO:0000313" key="9">
    <source>
        <dbReference type="EMBL" id="TXC65107.1"/>
    </source>
</evidence>
<evidence type="ECO:0000313" key="10">
    <source>
        <dbReference type="Proteomes" id="UP000321249"/>
    </source>
</evidence>
<dbReference type="InterPro" id="IPR004839">
    <property type="entry name" value="Aminotransferase_I/II_large"/>
</dbReference>
<keyword evidence="10" id="KW-1185">Reference proteome</keyword>
<comment type="similarity">
    <text evidence="2">Belongs to the class-I pyridoxal-phosphate-dependent aminotransferase family.</text>
</comment>
<organism evidence="9 10">
    <name type="scientific">Allosphingosinicella ginsenosidimutans</name>
    <dbReference type="NCBI Taxonomy" id="1176539"/>
    <lineage>
        <taxon>Bacteria</taxon>
        <taxon>Pseudomonadati</taxon>
        <taxon>Pseudomonadota</taxon>
        <taxon>Alphaproteobacteria</taxon>
        <taxon>Sphingomonadales</taxon>
        <taxon>Sphingomonadaceae</taxon>
        <taxon>Allosphingosinicella</taxon>
    </lineage>
</organism>
<dbReference type="PRINTS" id="PR00799">
    <property type="entry name" value="TRANSAMINASE"/>
</dbReference>
<dbReference type="PANTHER" id="PTHR11879">
    <property type="entry name" value="ASPARTATE AMINOTRANSFERASE"/>
    <property type="match status" value="1"/>
</dbReference>
<reference evidence="9" key="2">
    <citation type="submission" date="2019-08" db="EMBL/GenBank/DDBJ databases">
        <authorList>
            <person name="Im W.-T."/>
        </authorList>
    </citation>
    <scope>NUCLEOTIDE SEQUENCE</scope>
    <source>
        <strain evidence="9">BS-11</strain>
    </source>
</reference>
<dbReference type="InterPro" id="IPR015422">
    <property type="entry name" value="PyrdxlP-dep_Trfase_small"/>
</dbReference>
<comment type="caution">
    <text evidence="9">The sequence shown here is derived from an EMBL/GenBank/DDBJ whole genome shotgun (WGS) entry which is preliminary data.</text>
</comment>
<comment type="subunit">
    <text evidence="3">Homodimer.</text>
</comment>
<name>A0A5C6TXK0_9SPHN</name>
<protein>
    <submittedName>
        <fullName evidence="9">Aspartate/tyrosine/aromatic aminotransferase</fullName>
    </submittedName>
</protein>
<dbReference type="CDD" id="cd00609">
    <property type="entry name" value="AAT_like"/>
    <property type="match status" value="1"/>
</dbReference>